<dbReference type="InterPro" id="IPR001633">
    <property type="entry name" value="EAL_dom"/>
</dbReference>
<dbReference type="Pfam" id="PF00563">
    <property type="entry name" value="EAL"/>
    <property type="match status" value="1"/>
</dbReference>
<accession>A0ABP7AN62</accession>
<dbReference type="SMART" id="SM00052">
    <property type="entry name" value="EAL"/>
    <property type="match status" value="1"/>
</dbReference>
<organism evidence="2 3">
    <name type="scientific">Microbacterium awajiense</name>
    <dbReference type="NCBI Taxonomy" id="415214"/>
    <lineage>
        <taxon>Bacteria</taxon>
        <taxon>Bacillati</taxon>
        <taxon>Actinomycetota</taxon>
        <taxon>Actinomycetes</taxon>
        <taxon>Micrococcales</taxon>
        <taxon>Microbacteriaceae</taxon>
        <taxon>Microbacterium</taxon>
    </lineage>
</organism>
<dbReference type="EMBL" id="BAAAYU010000005">
    <property type="protein sequence ID" value="GAA3636584.1"/>
    <property type="molecule type" value="Genomic_DNA"/>
</dbReference>
<evidence type="ECO:0000313" key="2">
    <source>
        <dbReference type="EMBL" id="GAA3636584.1"/>
    </source>
</evidence>
<dbReference type="Proteomes" id="UP001501697">
    <property type="component" value="Unassembled WGS sequence"/>
</dbReference>
<dbReference type="CDD" id="cd01948">
    <property type="entry name" value="EAL"/>
    <property type="match status" value="1"/>
</dbReference>
<dbReference type="PANTHER" id="PTHR33121">
    <property type="entry name" value="CYCLIC DI-GMP PHOSPHODIESTERASE PDEF"/>
    <property type="match status" value="1"/>
</dbReference>
<dbReference type="RefSeq" id="WP_344738070.1">
    <property type="nucleotide sequence ID" value="NZ_BAAAYU010000005.1"/>
</dbReference>
<gene>
    <name evidence="2" type="ORF">GCM10022200_19910</name>
</gene>
<proteinExistence type="predicted"/>
<comment type="caution">
    <text evidence="2">The sequence shown here is derived from an EMBL/GenBank/DDBJ whole genome shotgun (WGS) entry which is preliminary data.</text>
</comment>
<name>A0ABP7AN62_9MICO</name>
<dbReference type="SUPFAM" id="SSF141868">
    <property type="entry name" value="EAL domain-like"/>
    <property type="match status" value="1"/>
</dbReference>
<sequence>MPDTEDLAADLATALRDGQIEAAYQPQISLKTGDVEAVEALCRWHHPSMGEIDPATMVDLAENTGVIHELGRFMLDDCLDLLESWRANGRDWELAVNVSPLQLVDEAFARYVFDEFRRRGLAPASLTLEITEKLPLLDASAVVPRLRVLREIGVGISLDEFGAGYASLERLENLPLTEVKLAGPLVRSTDPDRLGALRESVEVAHERGLRVVAEGIETQQHLETAAELGCDRAQGFLISRPHPRAAVEQGVSVQ</sequence>
<evidence type="ECO:0000313" key="3">
    <source>
        <dbReference type="Proteomes" id="UP001501697"/>
    </source>
</evidence>
<evidence type="ECO:0000259" key="1">
    <source>
        <dbReference type="PROSITE" id="PS50883"/>
    </source>
</evidence>
<keyword evidence="3" id="KW-1185">Reference proteome</keyword>
<reference evidence="3" key="1">
    <citation type="journal article" date="2019" name="Int. J. Syst. Evol. Microbiol.">
        <title>The Global Catalogue of Microorganisms (GCM) 10K type strain sequencing project: providing services to taxonomists for standard genome sequencing and annotation.</title>
        <authorList>
            <consortium name="The Broad Institute Genomics Platform"/>
            <consortium name="The Broad Institute Genome Sequencing Center for Infectious Disease"/>
            <person name="Wu L."/>
            <person name="Ma J."/>
        </authorList>
    </citation>
    <scope>NUCLEOTIDE SEQUENCE [LARGE SCALE GENOMIC DNA]</scope>
    <source>
        <strain evidence="3">JCM 16544</strain>
    </source>
</reference>
<dbReference type="InterPro" id="IPR050706">
    <property type="entry name" value="Cyclic-di-GMP_PDE-like"/>
</dbReference>
<dbReference type="Gene3D" id="3.20.20.450">
    <property type="entry name" value="EAL domain"/>
    <property type="match status" value="1"/>
</dbReference>
<protein>
    <recommendedName>
        <fullName evidence="1">EAL domain-containing protein</fullName>
    </recommendedName>
</protein>
<dbReference type="InterPro" id="IPR035919">
    <property type="entry name" value="EAL_sf"/>
</dbReference>
<feature type="domain" description="EAL" evidence="1">
    <location>
        <begin position="4"/>
        <end position="254"/>
    </location>
</feature>
<dbReference type="PROSITE" id="PS50883">
    <property type="entry name" value="EAL"/>
    <property type="match status" value="1"/>
</dbReference>
<dbReference type="PANTHER" id="PTHR33121:SF70">
    <property type="entry name" value="SIGNALING PROTEIN YKOW"/>
    <property type="match status" value="1"/>
</dbReference>